<evidence type="ECO:0000256" key="2">
    <source>
        <dbReference type="ARBA" id="ARBA00022857"/>
    </source>
</evidence>
<evidence type="ECO:0000313" key="4">
    <source>
        <dbReference type="EMBL" id="KAJ4373411.1"/>
    </source>
</evidence>
<comment type="similarity">
    <text evidence="1">Belongs to the short-chain dehydrogenases/reductases (SDR) family.</text>
</comment>
<keyword evidence="5" id="KW-1185">Reference proteome</keyword>
<dbReference type="EMBL" id="JAPEUY010000005">
    <property type="protein sequence ID" value="KAJ4373411.1"/>
    <property type="molecule type" value="Genomic_DNA"/>
</dbReference>
<dbReference type="PANTHER" id="PTHR43008">
    <property type="entry name" value="BENZIL REDUCTASE"/>
    <property type="match status" value="1"/>
</dbReference>
<protein>
    <submittedName>
        <fullName evidence="4">Uncharacterized protein</fullName>
    </submittedName>
</protein>
<dbReference type="PROSITE" id="PS00061">
    <property type="entry name" value="ADH_SHORT"/>
    <property type="match status" value="1"/>
</dbReference>
<dbReference type="SUPFAM" id="SSF51735">
    <property type="entry name" value="NAD(P)-binding Rossmann-fold domains"/>
    <property type="match status" value="1"/>
</dbReference>
<dbReference type="Pfam" id="PF13561">
    <property type="entry name" value="adh_short_C2"/>
    <property type="match status" value="1"/>
</dbReference>
<dbReference type="PANTHER" id="PTHR43008:SF4">
    <property type="entry name" value="CHAIN DEHYDROGENASE, PUTATIVE (AFU_ORTHOLOGUE AFUA_4G08710)-RELATED"/>
    <property type="match status" value="1"/>
</dbReference>
<reference evidence="4" key="1">
    <citation type="submission" date="2022-10" db="EMBL/GenBank/DDBJ databases">
        <title>Tapping the CABI collections for fungal endophytes: first genome assemblies for Collariella, Neodidymelliopsis, Ascochyta clinopodiicola, Didymella pomorum, Didymosphaeria variabile, Neocosmospora piperis and Neocucurbitaria cava.</title>
        <authorList>
            <person name="Hill R."/>
        </authorList>
    </citation>
    <scope>NUCLEOTIDE SEQUENCE</scope>
    <source>
        <strain evidence="4">IMI 356814</strain>
    </source>
</reference>
<evidence type="ECO:0000256" key="1">
    <source>
        <dbReference type="ARBA" id="ARBA00006484"/>
    </source>
</evidence>
<accession>A0A9W9CPK0</accession>
<organism evidence="4 5">
    <name type="scientific">Neocucurbitaria cava</name>
    <dbReference type="NCBI Taxonomy" id="798079"/>
    <lineage>
        <taxon>Eukaryota</taxon>
        <taxon>Fungi</taxon>
        <taxon>Dikarya</taxon>
        <taxon>Ascomycota</taxon>
        <taxon>Pezizomycotina</taxon>
        <taxon>Dothideomycetes</taxon>
        <taxon>Pleosporomycetidae</taxon>
        <taxon>Pleosporales</taxon>
        <taxon>Pleosporineae</taxon>
        <taxon>Cucurbitariaceae</taxon>
        <taxon>Neocucurbitaria</taxon>
    </lineage>
</organism>
<dbReference type="OrthoDB" id="1669814at2759"/>
<dbReference type="PRINTS" id="PR00081">
    <property type="entry name" value="GDHRDH"/>
</dbReference>
<dbReference type="Pfam" id="PF00106">
    <property type="entry name" value="adh_short"/>
    <property type="match status" value="1"/>
</dbReference>
<dbReference type="GO" id="GO:0016616">
    <property type="term" value="F:oxidoreductase activity, acting on the CH-OH group of donors, NAD or NADP as acceptor"/>
    <property type="evidence" value="ECO:0007669"/>
    <property type="project" value="UniProtKB-ARBA"/>
</dbReference>
<keyword evidence="2" id="KW-0521">NADP</keyword>
<dbReference type="AlphaFoldDB" id="A0A9W9CPK0"/>
<dbReference type="Proteomes" id="UP001140560">
    <property type="component" value="Unassembled WGS sequence"/>
</dbReference>
<dbReference type="InterPro" id="IPR036291">
    <property type="entry name" value="NAD(P)-bd_dom_sf"/>
</dbReference>
<keyword evidence="3" id="KW-0560">Oxidoreductase</keyword>
<evidence type="ECO:0000313" key="5">
    <source>
        <dbReference type="Proteomes" id="UP001140560"/>
    </source>
</evidence>
<dbReference type="InterPro" id="IPR002347">
    <property type="entry name" value="SDR_fam"/>
</dbReference>
<proteinExistence type="inferred from homology"/>
<comment type="caution">
    <text evidence="4">The sequence shown here is derived from an EMBL/GenBank/DDBJ whole genome shotgun (WGS) entry which is preliminary data.</text>
</comment>
<dbReference type="GO" id="GO:0050664">
    <property type="term" value="F:oxidoreductase activity, acting on NAD(P)H, oxygen as acceptor"/>
    <property type="evidence" value="ECO:0007669"/>
    <property type="project" value="TreeGrafter"/>
</dbReference>
<gene>
    <name evidence="4" type="ORF">N0V83_003706</name>
</gene>
<evidence type="ECO:0000256" key="3">
    <source>
        <dbReference type="ARBA" id="ARBA00023002"/>
    </source>
</evidence>
<dbReference type="InterPro" id="IPR020904">
    <property type="entry name" value="Sc_DH/Rdtase_CS"/>
</dbReference>
<sequence>MLILDINVSGTFLIAREIAKEMHHANVSGSIVLFASMSGHVSNRGINTSAYNASKAAVHQLARSLAAEWGHPQNTFPGSTLSDTNPTASMDPRQVYPPIRVNTISPGHIDTPLSEEARKRGLTDEWAKQNMLGRISMTEEYRAPVLFLLGDGSSYMTGAVSACFIQCDDTSLFKGYQRSIRNQATLKQKVANEML</sequence>
<dbReference type="Gene3D" id="3.40.50.720">
    <property type="entry name" value="NAD(P)-binding Rossmann-like Domain"/>
    <property type="match status" value="1"/>
</dbReference>
<name>A0A9W9CPK0_9PLEO</name>